<organism evidence="2 3">
    <name type="scientific">Candidatus Curtissbacteria bacterium RIFCSPHIGHO2_02_FULL_40_16b</name>
    <dbReference type="NCBI Taxonomy" id="1797714"/>
    <lineage>
        <taxon>Bacteria</taxon>
        <taxon>Candidatus Curtissiibacteriota</taxon>
    </lineage>
</organism>
<accession>A0A1F5GBN3</accession>
<dbReference type="Proteomes" id="UP000177369">
    <property type="component" value="Unassembled WGS sequence"/>
</dbReference>
<evidence type="ECO:0000313" key="2">
    <source>
        <dbReference type="EMBL" id="OGD89234.1"/>
    </source>
</evidence>
<dbReference type="AlphaFoldDB" id="A0A1F5GBN3"/>
<gene>
    <name evidence="2" type="ORF">A3D04_01195</name>
</gene>
<proteinExistence type="predicted"/>
<evidence type="ECO:0000313" key="3">
    <source>
        <dbReference type="Proteomes" id="UP000177369"/>
    </source>
</evidence>
<reference evidence="2 3" key="1">
    <citation type="journal article" date="2016" name="Nat. Commun.">
        <title>Thousands of microbial genomes shed light on interconnected biogeochemical processes in an aquifer system.</title>
        <authorList>
            <person name="Anantharaman K."/>
            <person name="Brown C.T."/>
            <person name="Hug L.A."/>
            <person name="Sharon I."/>
            <person name="Castelle C.J."/>
            <person name="Probst A.J."/>
            <person name="Thomas B.C."/>
            <person name="Singh A."/>
            <person name="Wilkins M.J."/>
            <person name="Karaoz U."/>
            <person name="Brodie E.L."/>
            <person name="Williams K.H."/>
            <person name="Hubbard S.S."/>
            <person name="Banfield J.F."/>
        </authorList>
    </citation>
    <scope>NUCLEOTIDE SEQUENCE [LARGE SCALE GENOMIC DNA]</scope>
</reference>
<protein>
    <submittedName>
        <fullName evidence="2">Uncharacterized protein</fullName>
    </submittedName>
</protein>
<dbReference type="EMBL" id="MFBD01000008">
    <property type="protein sequence ID" value="OGD89234.1"/>
    <property type="molecule type" value="Genomic_DNA"/>
</dbReference>
<sequence>MKEGDGGRMPAFWDDRNGHLVTRPKQLPDVYPQLAEDWVGSETDGHPANNELVVPPPTDTLEDVRRRTPELAPDPFARAIENIE</sequence>
<feature type="region of interest" description="Disordered" evidence="1">
    <location>
        <begin position="1"/>
        <end position="61"/>
    </location>
</feature>
<name>A0A1F5GBN3_9BACT</name>
<dbReference type="STRING" id="1797714.A3D04_01195"/>
<evidence type="ECO:0000256" key="1">
    <source>
        <dbReference type="SAM" id="MobiDB-lite"/>
    </source>
</evidence>
<comment type="caution">
    <text evidence="2">The sequence shown here is derived from an EMBL/GenBank/DDBJ whole genome shotgun (WGS) entry which is preliminary data.</text>
</comment>